<name>A0ABP6WM27_9FLAO</name>
<accession>A0ABP6WM27</accession>
<sequence>MNILKIKILPILILISGFSFGQTETELRISKLIEKLNWETIPITCNYSLTLTESDSIANELVDIGKKANKQLLNQISNPEKSIGIHIILTRINEQKKYNKIGLGTKYIYQNCKDLIGWHYVYNGIVWEWFEDKGQIISESELKKLTDYWNNKLIGNGELKLSESEEIFKSLTESDNEKYPCIDNRNYVNNSVNIKIQELNSLLGKSSKSKEINEVMNRLGNDSTHTYFKDSYFINYDTDGISFKFKTDSTLYCVFLEKQYEGTFWGGINMDYSKQKIESIYGKPKEKQEFGGGMENFWYTKPKFQIQFNTDNRIKYIMINQ</sequence>
<evidence type="ECO:0000313" key="2">
    <source>
        <dbReference type="Proteomes" id="UP001500954"/>
    </source>
</evidence>
<dbReference type="EMBL" id="BAABCY010000004">
    <property type="protein sequence ID" value="GAA3552884.1"/>
    <property type="molecule type" value="Genomic_DNA"/>
</dbReference>
<dbReference type="Proteomes" id="UP001500954">
    <property type="component" value="Unassembled WGS sequence"/>
</dbReference>
<protein>
    <submittedName>
        <fullName evidence="1">Uncharacterized protein</fullName>
    </submittedName>
</protein>
<gene>
    <name evidence="1" type="ORF">GCM10022395_00530</name>
</gene>
<organism evidence="1 2">
    <name type="scientific">Snuella lapsa</name>
    <dbReference type="NCBI Taxonomy" id="870481"/>
    <lineage>
        <taxon>Bacteria</taxon>
        <taxon>Pseudomonadati</taxon>
        <taxon>Bacteroidota</taxon>
        <taxon>Flavobacteriia</taxon>
        <taxon>Flavobacteriales</taxon>
        <taxon>Flavobacteriaceae</taxon>
        <taxon>Snuella</taxon>
    </lineage>
</organism>
<comment type="caution">
    <text evidence="1">The sequence shown here is derived from an EMBL/GenBank/DDBJ whole genome shotgun (WGS) entry which is preliminary data.</text>
</comment>
<proteinExistence type="predicted"/>
<reference evidence="2" key="1">
    <citation type="journal article" date="2019" name="Int. J. Syst. Evol. Microbiol.">
        <title>The Global Catalogue of Microorganisms (GCM) 10K type strain sequencing project: providing services to taxonomists for standard genome sequencing and annotation.</title>
        <authorList>
            <consortium name="The Broad Institute Genomics Platform"/>
            <consortium name="The Broad Institute Genome Sequencing Center for Infectious Disease"/>
            <person name="Wu L."/>
            <person name="Ma J."/>
        </authorList>
    </citation>
    <scope>NUCLEOTIDE SEQUENCE [LARGE SCALE GENOMIC DNA]</scope>
    <source>
        <strain evidence="2">JCM 17111</strain>
    </source>
</reference>
<keyword evidence="2" id="KW-1185">Reference proteome</keyword>
<dbReference type="RefSeq" id="WP_345003684.1">
    <property type="nucleotide sequence ID" value="NZ_BAABCY010000004.1"/>
</dbReference>
<evidence type="ECO:0000313" key="1">
    <source>
        <dbReference type="EMBL" id="GAA3552884.1"/>
    </source>
</evidence>